<dbReference type="AlphaFoldDB" id="A0AA37SSZ3"/>
<reference evidence="3" key="1">
    <citation type="journal article" date="2014" name="Int. J. Syst. Evol. Microbiol.">
        <title>Complete genome sequence of Corynebacterium casei LMG S-19264T (=DSM 44701T), isolated from a smear-ripened cheese.</title>
        <authorList>
            <consortium name="US DOE Joint Genome Institute (JGI-PGF)"/>
            <person name="Walter F."/>
            <person name="Albersmeier A."/>
            <person name="Kalinowski J."/>
            <person name="Ruckert C."/>
        </authorList>
    </citation>
    <scope>NUCLEOTIDE SEQUENCE</scope>
    <source>
        <strain evidence="3">NBRC 110023</strain>
    </source>
</reference>
<feature type="transmembrane region" description="Helical" evidence="1">
    <location>
        <begin position="12"/>
        <end position="29"/>
    </location>
</feature>
<organism evidence="3 4">
    <name type="scientific">Agaribacter marinus</name>
    <dbReference type="NCBI Taxonomy" id="1431249"/>
    <lineage>
        <taxon>Bacteria</taxon>
        <taxon>Pseudomonadati</taxon>
        <taxon>Pseudomonadota</taxon>
        <taxon>Gammaproteobacteria</taxon>
        <taxon>Alteromonadales</taxon>
        <taxon>Alteromonadaceae</taxon>
        <taxon>Agaribacter</taxon>
    </lineage>
</organism>
<accession>A0AA37SSZ3</accession>
<sequence>MPTGYHDSFYWILLAIAILGLWDFIYHFIADPKKGYALREHDLHFQTGLIFRKHISQPILRIQHIEIKRGPIERKAGLATLQVFSAGGAHHTFYIPGLEHETAIKLRSFILDHTDLTLDE</sequence>
<protein>
    <recommendedName>
        <fullName evidence="2">YdbS-like PH domain-containing protein</fullName>
    </recommendedName>
</protein>
<comment type="caution">
    <text evidence="3">The sequence shown here is derived from an EMBL/GenBank/DDBJ whole genome shotgun (WGS) entry which is preliminary data.</text>
</comment>
<gene>
    <name evidence="3" type="ORF">GCM10007852_03190</name>
</gene>
<dbReference type="Pfam" id="PF03703">
    <property type="entry name" value="bPH_2"/>
    <property type="match status" value="1"/>
</dbReference>
<evidence type="ECO:0000259" key="2">
    <source>
        <dbReference type="Pfam" id="PF03703"/>
    </source>
</evidence>
<reference evidence="3" key="2">
    <citation type="submission" date="2023-01" db="EMBL/GenBank/DDBJ databases">
        <title>Draft genome sequence of Agaribacter marinus strain NBRC 110023.</title>
        <authorList>
            <person name="Sun Q."/>
            <person name="Mori K."/>
        </authorList>
    </citation>
    <scope>NUCLEOTIDE SEQUENCE</scope>
    <source>
        <strain evidence="3">NBRC 110023</strain>
    </source>
</reference>
<evidence type="ECO:0000313" key="3">
    <source>
        <dbReference type="EMBL" id="GLR69411.1"/>
    </source>
</evidence>
<feature type="domain" description="YdbS-like PH" evidence="2">
    <location>
        <begin position="35"/>
        <end position="110"/>
    </location>
</feature>
<evidence type="ECO:0000256" key="1">
    <source>
        <dbReference type="SAM" id="Phobius"/>
    </source>
</evidence>
<keyword evidence="4" id="KW-1185">Reference proteome</keyword>
<proteinExistence type="predicted"/>
<dbReference type="Proteomes" id="UP001156601">
    <property type="component" value="Unassembled WGS sequence"/>
</dbReference>
<evidence type="ECO:0000313" key="4">
    <source>
        <dbReference type="Proteomes" id="UP001156601"/>
    </source>
</evidence>
<keyword evidence="1" id="KW-0812">Transmembrane</keyword>
<dbReference type="PANTHER" id="PTHR34473:SF2">
    <property type="entry name" value="UPF0699 TRANSMEMBRANE PROTEIN YDBT"/>
    <property type="match status" value="1"/>
</dbReference>
<dbReference type="PANTHER" id="PTHR34473">
    <property type="entry name" value="UPF0699 TRANSMEMBRANE PROTEIN YDBS"/>
    <property type="match status" value="1"/>
</dbReference>
<keyword evidence="1" id="KW-0472">Membrane</keyword>
<name>A0AA37SSZ3_9ALTE</name>
<dbReference type="EMBL" id="BSOT01000003">
    <property type="protein sequence ID" value="GLR69411.1"/>
    <property type="molecule type" value="Genomic_DNA"/>
</dbReference>
<dbReference type="InterPro" id="IPR005182">
    <property type="entry name" value="YdbS-like_PH"/>
</dbReference>
<keyword evidence="1" id="KW-1133">Transmembrane helix</keyword>